<dbReference type="AlphaFoldDB" id="A0A955HZF7"/>
<keyword evidence="2" id="KW-1003">Cell membrane</keyword>
<sequence length="313" mass="35187">MKIGKKALEYGVYIAVAIFIYTKLNGNIRELEEIDDVDIGLMVLSLWIFSLHSIWNGFNWHYLIRQSGEKVEISGQMKVYLKSYILRYIPGNVVGIMSRGVYNKQYKVPMVKSLWGWFFENIVYLMWGILIGGYFLITSGFSIAQISALVIASLIIGSVVLLRNEWFTFLFNKVVLPKLPPEAKSEFKSLNVSFSSRIQLFGRYLVSWIIYSVSFLILAMAFGVDVSKNWLLLVSANALSWSIGYLSLVTPSGTGVRESVMITALSGGAGLSNEIAVIISIAARIVFIVGELLGFAQAYAMMFISDFFYKKNE</sequence>
<dbReference type="EMBL" id="JAGQLM010000054">
    <property type="protein sequence ID" value="MCA9374967.1"/>
    <property type="molecule type" value="Genomic_DNA"/>
</dbReference>
<reference evidence="7" key="2">
    <citation type="journal article" date="2021" name="Microbiome">
        <title>Successional dynamics and alternative stable states in a saline activated sludge microbial community over 9 years.</title>
        <authorList>
            <person name="Wang Y."/>
            <person name="Ye J."/>
            <person name="Ju F."/>
            <person name="Liu L."/>
            <person name="Boyd J.A."/>
            <person name="Deng Y."/>
            <person name="Parks D.H."/>
            <person name="Jiang X."/>
            <person name="Yin X."/>
            <person name="Woodcroft B.J."/>
            <person name="Tyson G.W."/>
            <person name="Hugenholtz P."/>
            <person name="Polz M.F."/>
            <person name="Zhang T."/>
        </authorList>
    </citation>
    <scope>NUCLEOTIDE SEQUENCE</scope>
    <source>
        <strain evidence="7">HKST-UBA16</strain>
    </source>
</reference>
<dbReference type="InterPro" id="IPR022791">
    <property type="entry name" value="L-PG_synthase/AglD"/>
</dbReference>
<dbReference type="GO" id="GO:0005886">
    <property type="term" value="C:plasma membrane"/>
    <property type="evidence" value="ECO:0007669"/>
    <property type="project" value="UniProtKB-SubCell"/>
</dbReference>
<keyword evidence="3 6" id="KW-0812">Transmembrane</keyword>
<proteinExistence type="predicted"/>
<evidence type="ECO:0000313" key="8">
    <source>
        <dbReference type="Proteomes" id="UP000748332"/>
    </source>
</evidence>
<evidence type="ECO:0000256" key="4">
    <source>
        <dbReference type="ARBA" id="ARBA00022989"/>
    </source>
</evidence>
<dbReference type="Pfam" id="PF03706">
    <property type="entry name" value="LPG_synthase_TM"/>
    <property type="match status" value="1"/>
</dbReference>
<evidence type="ECO:0000313" key="7">
    <source>
        <dbReference type="EMBL" id="MCA9374967.1"/>
    </source>
</evidence>
<feature type="transmembrane region" description="Helical" evidence="6">
    <location>
        <begin position="285"/>
        <end position="309"/>
    </location>
</feature>
<feature type="transmembrane region" description="Helical" evidence="6">
    <location>
        <begin position="260"/>
        <end position="279"/>
    </location>
</feature>
<gene>
    <name evidence="7" type="ORF">KC622_01405</name>
</gene>
<accession>A0A955HZF7</accession>
<name>A0A955HZF7_9BACT</name>
<evidence type="ECO:0000256" key="3">
    <source>
        <dbReference type="ARBA" id="ARBA00022692"/>
    </source>
</evidence>
<feature type="transmembrane region" description="Helical" evidence="6">
    <location>
        <begin position="39"/>
        <end position="58"/>
    </location>
</feature>
<evidence type="ECO:0000256" key="2">
    <source>
        <dbReference type="ARBA" id="ARBA00022475"/>
    </source>
</evidence>
<organism evidence="7 8">
    <name type="scientific">Candidatus Dojkabacteria bacterium</name>
    <dbReference type="NCBI Taxonomy" id="2099670"/>
    <lineage>
        <taxon>Bacteria</taxon>
        <taxon>Candidatus Dojkabacteria</taxon>
    </lineage>
</organism>
<feature type="transmembrane region" description="Helical" evidence="6">
    <location>
        <begin position="204"/>
        <end position="224"/>
    </location>
</feature>
<protein>
    <submittedName>
        <fullName evidence="7">Flippase-like domain-containing protein</fullName>
    </submittedName>
</protein>
<comment type="caution">
    <text evidence="7">The sequence shown here is derived from an EMBL/GenBank/DDBJ whole genome shotgun (WGS) entry which is preliminary data.</text>
</comment>
<dbReference type="Proteomes" id="UP000748332">
    <property type="component" value="Unassembled WGS sequence"/>
</dbReference>
<feature type="transmembrane region" description="Helical" evidence="6">
    <location>
        <begin position="114"/>
        <end position="137"/>
    </location>
</feature>
<comment type="subcellular location">
    <subcellularLocation>
        <location evidence="1">Cell membrane</location>
        <topology evidence="1">Multi-pass membrane protein</topology>
    </subcellularLocation>
</comment>
<feature type="transmembrane region" description="Helical" evidence="6">
    <location>
        <begin position="230"/>
        <end position="248"/>
    </location>
</feature>
<keyword evidence="5 6" id="KW-0472">Membrane</keyword>
<evidence type="ECO:0000256" key="5">
    <source>
        <dbReference type="ARBA" id="ARBA00023136"/>
    </source>
</evidence>
<feature type="transmembrane region" description="Helical" evidence="6">
    <location>
        <begin position="7"/>
        <end position="24"/>
    </location>
</feature>
<keyword evidence="4 6" id="KW-1133">Transmembrane helix</keyword>
<evidence type="ECO:0000256" key="6">
    <source>
        <dbReference type="SAM" id="Phobius"/>
    </source>
</evidence>
<evidence type="ECO:0000256" key="1">
    <source>
        <dbReference type="ARBA" id="ARBA00004651"/>
    </source>
</evidence>
<feature type="transmembrane region" description="Helical" evidence="6">
    <location>
        <begin position="143"/>
        <end position="162"/>
    </location>
</feature>
<reference evidence="7" key="1">
    <citation type="submission" date="2020-04" db="EMBL/GenBank/DDBJ databases">
        <authorList>
            <person name="Zhang T."/>
        </authorList>
    </citation>
    <scope>NUCLEOTIDE SEQUENCE</scope>
    <source>
        <strain evidence="7">HKST-UBA16</strain>
    </source>
</reference>